<sequence length="300" mass="32758">MDDDYSLANLLRACLLLGARTGSDALREWAHHELHGYSPDDDVPDYRRKSLPLFRDTISGNYVMRGEQIHRELVPSDLRDGVPEFVEFKQSIDELESIASESEPNRIGLETFPLVTAMWSRKLPMFQDVTSMYYRPTRAMFVAMVGTVRTTLVEIVADLVSDAPITLPSKAKVDSAVNVRINNVTGDHNEVSVASNSGAVGAGTRSRQIVNTGILPDELTELFASVRDLASKVGNEDDRADVEQAIDDFEGEITQPEPQPGKVRTRARTLLALCEKIALPALTSAATTLTTSGLSGLGIG</sequence>
<protein>
    <recommendedName>
        <fullName evidence="1">AbiTii domain-containing protein</fullName>
    </recommendedName>
</protein>
<gene>
    <name evidence="2" type="ordered locus">GPOL_c31970</name>
</gene>
<dbReference type="Proteomes" id="UP000009154">
    <property type="component" value="Chromosome"/>
</dbReference>
<feature type="domain" description="AbiTii" evidence="1">
    <location>
        <begin position="1"/>
        <end position="169"/>
    </location>
</feature>
<accession>H6MX94</accession>
<evidence type="ECO:0000313" key="2">
    <source>
        <dbReference type="EMBL" id="AFA74212.1"/>
    </source>
</evidence>
<dbReference type="InterPro" id="IPR041304">
    <property type="entry name" value="AbiTii"/>
</dbReference>
<dbReference type="STRING" id="1112204.GPOL_c31970"/>
<reference evidence="2 3" key="1">
    <citation type="journal article" date="2012" name="Appl. Environ. Microbiol.">
        <title>Involvement of two latex-clearing proteins during rubber degradation and insights into the subsequent degradation pathway revealed by the genome sequence of Gordonia polyisoprenivorans strain VH2.</title>
        <authorList>
            <person name="Hiessl S."/>
            <person name="Schuldes J."/>
            <person name="Thurmer A."/>
            <person name="Halbsguth T."/>
            <person name="Broker D."/>
            <person name="Angelov A."/>
            <person name="Liebl W."/>
            <person name="Daniel R."/>
            <person name="Steinbuchel A."/>
        </authorList>
    </citation>
    <scope>NUCLEOTIDE SEQUENCE [LARGE SCALE GENOMIC DNA]</scope>
    <source>
        <strain evidence="3">DSM 44266 / VH2</strain>
    </source>
</reference>
<dbReference type="EMBL" id="CP003119">
    <property type="protein sequence ID" value="AFA74212.1"/>
    <property type="molecule type" value="Genomic_DNA"/>
</dbReference>
<proteinExistence type="predicted"/>
<organism evidence="2 3">
    <name type="scientific">Gordonia polyisoprenivorans (strain DSM 44266 / VH2)</name>
    <dbReference type="NCBI Taxonomy" id="1112204"/>
    <lineage>
        <taxon>Bacteria</taxon>
        <taxon>Bacillati</taxon>
        <taxon>Actinomycetota</taxon>
        <taxon>Actinomycetes</taxon>
        <taxon>Mycobacteriales</taxon>
        <taxon>Gordoniaceae</taxon>
        <taxon>Gordonia</taxon>
    </lineage>
</organism>
<name>H6MX94_GORPV</name>
<dbReference type="eggNOG" id="ENOG5031V6J">
    <property type="taxonomic scope" value="Bacteria"/>
</dbReference>
<evidence type="ECO:0000313" key="3">
    <source>
        <dbReference type="Proteomes" id="UP000009154"/>
    </source>
</evidence>
<dbReference type="Pfam" id="PF18864">
    <property type="entry name" value="AbiTii"/>
    <property type="match status" value="1"/>
</dbReference>
<dbReference type="KEGG" id="gpo:GPOL_c31970"/>
<keyword evidence="3" id="KW-1185">Reference proteome</keyword>
<dbReference type="HOGENOM" id="CLU_926742_0_0_11"/>
<dbReference type="AlphaFoldDB" id="H6MX94"/>
<evidence type="ECO:0000259" key="1">
    <source>
        <dbReference type="Pfam" id="PF18864"/>
    </source>
</evidence>